<comment type="caution">
    <text evidence="3">The sequence shown here is derived from an EMBL/GenBank/DDBJ whole genome shotgun (WGS) entry which is preliminary data.</text>
</comment>
<dbReference type="Proteomes" id="UP000051861">
    <property type="component" value="Unassembled WGS sequence"/>
</dbReference>
<evidence type="ECO:0000313" key="3">
    <source>
        <dbReference type="EMBL" id="KPJ65040.1"/>
    </source>
</evidence>
<feature type="signal peptide" evidence="1">
    <location>
        <begin position="1"/>
        <end position="23"/>
    </location>
</feature>
<protein>
    <recommendedName>
        <fullName evidence="2">DUF4412 domain-containing protein</fullName>
    </recommendedName>
</protein>
<dbReference type="InterPro" id="IPR025524">
    <property type="entry name" value="DUF4412"/>
</dbReference>
<gene>
    <name evidence="3" type="ORF">AMJ44_11280</name>
</gene>
<evidence type="ECO:0000256" key="1">
    <source>
        <dbReference type="SAM" id="SignalP"/>
    </source>
</evidence>
<feature type="chain" id="PRO_5006640239" description="DUF4412 domain-containing protein" evidence="1">
    <location>
        <begin position="24"/>
        <end position="198"/>
    </location>
</feature>
<evidence type="ECO:0000313" key="4">
    <source>
        <dbReference type="Proteomes" id="UP000051861"/>
    </source>
</evidence>
<evidence type="ECO:0000259" key="2">
    <source>
        <dbReference type="Pfam" id="PF14371"/>
    </source>
</evidence>
<feature type="domain" description="DUF4412" evidence="2">
    <location>
        <begin position="41"/>
        <end position="133"/>
    </location>
</feature>
<dbReference type="AlphaFoldDB" id="A0A0S7XRG6"/>
<dbReference type="PROSITE" id="PS51257">
    <property type="entry name" value="PROKAR_LIPOPROTEIN"/>
    <property type="match status" value="1"/>
</dbReference>
<dbReference type="Pfam" id="PF14371">
    <property type="entry name" value="DUF4412"/>
    <property type="match status" value="1"/>
</dbReference>
<keyword evidence="1" id="KW-0732">Signal</keyword>
<proteinExistence type="predicted"/>
<dbReference type="EMBL" id="LIZX01000142">
    <property type="protein sequence ID" value="KPJ65040.1"/>
    <property type="molecule type" value="Genomic_DNA"/>
</dbReference>
<sequence>MTKKMVWFSLVLMVLLFGAVSCAPRIVAEGYSADIVSGMGQIKIKGKVYVGRDRWRMEMIDPTGKKMITISRADKGVSYVLMPEDKTYMESTMRGSEGQMMMDLSKKFPGEIERKKIGKETVSGIPCDKYKFVTKFATPMGEPTTLTVYTWVSQDGIPVKSETPDGSMSSLLTNIKRGKQPVALFEIPAGYKKFEFKF</sequence>
<organism evidence="3 4">
    <name type="scientific">candidate division WOR-1 bacterium DG_54_3</name>
    <dbReference type="NCBI Taxonomy" id="1703775"/>
    <lineage>
        <taxon>Bacteria</taxon>
        <taxon>Bacillati</taxon>
        <taxon>Saganbacteria</taxon>
    </lineage>
</organism>
<accession>A0A0S7XRG6</accession>
<reference evidence="3 4" key="1">
    <citation type="journal article" date="2015" name="Microbiome">
        <title>Genomic resolution of linkages in carbon, nitrogen, and sulfur cycling among widespread estuary sediment bacteria.</title>
        <authorList>
            <person name="Baker B.J."/>
            <person name="Lazar C.S."/>
            <person name="Teske A.P."/>
            <person name="Dick G.J."/>
        </authorList>
    </citation>
    <scope>NUCLEOTIDE SEQUENCE [LARGE SCALE GENOMIC DNA]</scope>
    <source>
        <strain evidence="3">DG_54_3</strain>
    </source>
</reference>
<name>A0A0S7XRG6_UNCSA</name>